<protein>
    <recommendedName>
        <fullName evidence="5">Secreted protein</fullName>
    </recommendedName>
</protein>
<evidence type="ECO:0008006" key="5">
    <source>
        <dbReference type="Google" id="ProtNLM"/>
    </source>
</evidence>
<dbReference type="Proteomes" id="UP000006727">
    <property type="component" value="Chromosome 1"/>
</dbReference>
<dbReference type="PaxDb" id="3218-PP1S147_125V6.1"/>
<reference evidence="2 4" key="1">
    <citation type="journal article" date="2008" name="Science">
        <title>The Physcomitrella genome reveals evolutionary insights into the conquest of land by plants.</title>
        <authorList>
            <person name="Rensing S."/>
            <person name="Lang D."/>
            <person name="Zimmer A."/>
            <person name="Terry A."/>
            <person name="Salamov A."/>
            <person name="Shapiro H."/>
            <person name="Nishiyama T."/>
            <person name="Perroud P.-F."/>
            <person name="Lindquist E."/>
            <person name="Kamisugi Y."/>
            <person name="Tanahashi T."/>
            <person name="Sakakibara K."/>
            <person name="Fujita T."/>
            <person name="Oishi K."/>
            <person name="Shin-I T."/>
            <person name="Kuroki Y."/>
            <person name="Toyoda A."/>
            <person name="Suzuki Y."/>
            <person name="Hashimoto A."/>
            <person name="Yamaguchi K."/>
            <person name="Sugano A."/>
            <person name="Kohara Y."/>
            <person name="Fujiyama A."/>
            <person name="Anterola A."/>
            <person name="Aoki S."/>
            <person name="Ashton N."/>
            <person name="Barbazuk W.B."/>
            <person name="Barker E."/>
            <person name="Bennetzen J."/>
            <person name="Bezanilla M."/>
            <person name="Blankenship R."/>
            <person name="Cho S.H."/>
            <person name="Dutcher S."/>
            <person name="Estelle M."/>
            <person name="Fawcett J.A."/>
            <person name="Gundlach H."/>
            <person name="Hanada K."/>
            <person name="Heyl A."/>
            <person name="Hicks K.A."/>
            <person name="Hugh J."/>
            <person name="Lohr M."/>
            <person name="Mayer K."/>
            <person name="Melkozernov A."/>
            <person name="Murata T."/>
            <person name="Nelson D."/>
            <person name="Pils B."/>
            <person name="Prigge M."/>
            <person name="Reiss B."/>
            <person name="Renner T."/>
            <person name="Rombauts S."/>
            <person name="Rushton P."/>
            <person name="Sanderfoot A."/>
            <person name="Schween G."/>
            <person name="Shiu S.-H."/>
            <person name="Stueber K."/>
            <person name="Theodoulou F.L."/>
            <person name="Tu H."/>
            <person name="Van de Peer Y."/>
            <person name="Verrier P.J."/>
            <person name="Waters E."/>
            <person name="Wood A."/>
            <person name="Yang L."/>
            <person name="Cove D."/>
            <person name="Cuming A."/>
            <person name="Hasebe M."/>
            <person name="Lucas S."/>
            <person name="Mishler D.B."/>
            <person name="Reski R."/>
            <person name="Grigoriev I."/>
            <person name="Quatrano R.S."/>
            <person name="Boore J.L."/>
        </authorList>
    </citation>
    <scope>NUCLEOTIDE SEQUENCE [LARGE SCALE GENOMIC DNA]</scope>
    <source>
        <strain evidence="3 4">cv. Gransden 2004</strain>
    </source>
</reference>
<evidence type="ECO:0000313" key="2">
    <source>
        <dbReference type="EMBL" id="PNR63370.1"/>
    </source>
</evidence>
<dbReference type="EnsemblPlants" id="Pp3c1_38790V3.1">
    <property type="protein sequence ID" value="PAC:32970576.CDS.1"/>
    <property type="gene ID" value="Pp3c1_38790"/>
</dbReference>
<dbReference type="EMBL" id="ABEU02000001">
    <property type="protein sequence ID" value="PNR63370.1"/>
    <property type="molecule type" value="Genomic_DNA"/>
</dbReference>
<dbReference type="InParanoid" id="A0A2K1LBG6"/>
<dbReference type="Gramene" id="Pp3c1_38790V3.2">
    <property type="protein sequence ID" value="PAC:32970577.CDS.1"/>
    <property type="gene ID" value="Pp3c1_38790"/>
</dbReference>
<accession>A0A2K1LBG6</accession>
<dbReference type="EnsemblPlants" id="Pp3c1_38790V3.2">
    <property type="protein sequence ID" value="PAC:32970577.CDS.1"/>
    <property type="gene ID" value="Pp3c1_38790"/>
</dbReference>
<name>A0A2K1LBG6_PHYPA</name>
<gene>
    <name evidence="2" type="ORF">PHYPA_001796</name>
</gene>
<feature type="signal peptide" evidence="1">
    <location>
        <begin position="1"/>
        <end position="19"/>
    </location>
</feature>
<reference evidence="3" key="3">
    <citation type="submission" date="2020-12" db="UniProtKB">
        <authorList>
            <consortium name="EnsemblPlants"/>
        </authorList>
    </citation>
    <scope>IDENTIFICATION</scope>
</reference>
<proteinExistence type="predicted"/>
<keyword evidence="1" id="KW-0732">Signal</keyword>
<reference evidence="2 4" key="2">
    <citation type="journal article" date="2018" name="Plant J.">
        <title>The Physcomitrella patens chromosome-scale assembly reveals moss genome structure and evolution.</title>
        <authorList>
            <person name="Lang D."/>
            <person name="Ullrich K.K."/>
            <person name="Murat F."/>
            <person name="Fuchs J."/>
            <person name="Jenkins J."/>
            <person name="Haas F.B."/>
            <person name="Piednoel M."/>
            <person name="Gundlach H."/>
            <person name="Van Bel M."/>
            <person name="Meyberg R."/>
            <person name="Vives C."/>
            <person name="Morata J."/>
            <person name="Symeonidi A."/>
            <person name="Hiss M."/>
            <person name="Muchero W."/>
            <person name="Kamisugi Y."/>
            <person name="Saleh O."/>
            <person name="Blanc G."/>
            <person name="Decker E.L."/>
            <person name="van Gessel N."/>
            <person name="Grimwood J."/>
            <person name="Hayes R.D."/>
            <person name="Graham S.W."/>
            <person name="Gunter L.E."/>
            <person name="McDaniel S.F."/>
            <person name="Hoernstein S.N.W."/>
            <person name="Larsson A."/>
            <person name="Li F.W."/>
            <person name="Perroud P.F."/>
            <person name="Phillips J."/>
            <person name="Ranjan P."/>
            <person name="Rokshar D.S."/>
            <person name="Rothfels C.J."/>
            <person name="Schneider L."/>
            <person name="Shu S."/>
            <person name="Stevenson D.W."/>
            <person name="Thummler F."/>
            <person name="Tillich M."/>
            <person name="Villarreal Aguilar J.C."/>
            <person name="Widiez T."/>
            <person name="Wong G.K."/>
            <person name="Wymore A."/>
            <person name="Zhang Y."/>
            <person name="Zimmer A.D."/>
            <person name="Quatrano R.S."/>
            <person name="Mayer K.F.X."/>
            <person name="Goodstein D."/>
            <person name="Casacuberta J.M."/>
            <person name="Vandepoele K."/>
            <person name="Reski R."/>
            <person name="Cuming A.C."/>
            <person name="Tuskan G.A."/>
            <person name="Maumus F."/>
            <person name="Salse J."/>
            <person name="Schmutz J."/>
            <person name="Rensing S.A."/>
        </authorList>
    </citation>
    <scope>NUCLEOTIDE SEQUENCE [LARGE SCALE GENOMIC DNA]</scope>
    <source>
        <strain evidence="3 4">cv. Gransden 2004</strain>
    </source>
</reference>
<sequence>MNLKIKVLFFFFCWVCSFGSFDEWDAEGGEVQRDSSRGEGVENWRDDLRCTYSVSWGCPILQQLNLKERLLQTTSYNWCITDQETRPRAIVMGVSG</sequence>
<evidence type="ECO:0000313" key="3">
    <source>
        <dbReference type="EnsemblPlants" id="PAC:32970576.CDS.1"/>
    </source>
</evidence>
<keyword evidence="4" id="KW-1185">Reference proteome</keyword>
<evidence type="ECO:0000256" key="1">
    <source>
        <dbReference type="SAM" id="SignalP"/>
    </source>
</evidence>
<evidence type="ECO:0000313" key="4">
    <source>
        <dbReference type="Proteomes" id="UP000006727"/>
    </source>
</evidence>
<dbReference type="AlphaFoldDB" id="A0A2K1LBG6"/>
<dbReference type="STRING" id="3218.A0A2K1LBG6"/>
<feature type="chain" id="PRO_5036319132" description="Secreted protein" evidence="1">
    <location>
        <begin position="20"/>
        <end position="96"/>
    </location>
</feature>
<organism evidence="2">
    <name type="scientific">Physcomitrium patens</name>
    <name type="common">Spreading-leaved earth moss</name>
    <name type="synonym">Physcomitrella patens</name>
    <dbReference type="NCBI Taxonomy" id="3218"/>
    <lineage>
        <taxon>Eukaryota</taxon>
        <taxon>Viridiplantae</taxon>
        <taxon>Streptophyta</taxon>
        <taxon>Embryophyta</taxon>
        <taxon>Bryophyta</taxon>
        <taxon>Bryophytina</taxon>
        <taxon>Bryopsida</taxon>
        <taxon>Funariidae</taxon>
        <taxon>Funariales</taxon>
        <taxon>Funariaceae</taxon>
        <taxon>Physcomitrium</taxon>
    </lineage>
</organism>
<dbReference type="Gramene" id="Pp3c1_38790V3.1">
    <property type="protein sequence ID" value="PAC:32970576.CDS.1"/>
    <property type="gene ID" value="Pp3c1_38790"/>
</dbReference>